<dbReference type="Proteomes" id="UP000231742">
    <property type="component" value="Unassembled WGS sequence"/>
</dbReference>
<reference evidence="2 3" key="1">
    <citation type="submission" date="2017-11" db="EMBL/GenBank/DDBJ databases">
        <title>Genomic Encyclopedia of Archaeal and Bacterial Type Strains, Phase II (KMG-II): From Individual Species to Whole Genera.</title>
        <authorList>
            <person name="Goeker M."/>
        </authorList>
    </citation>
    <scope>NUCLEOTIDE SEQUENCE [LARGE SCALE GENOMIC DNA]</scope>
    <source>
        <strain evidence="2 3">DSM 16400</strain>
    </source>
</reference>
<dbReference type="InterPro" id="IPR005325">
    <property type="entry name" value="DUF308_memb"/>
</dbReference>
<keyword evidence="3" id="KW-1185">Reference proteome</keyword>
<dbReference type="GO" id="GO:0005886">
    <property type="term" value="C:plasma membrane"/>
    <property type="evidence" value="ECO:0007669"/>
    <property type="project" value="TreeGrafter"/>
</dbReference>
<protein>
    <submittedName>
        <fullName evidence="2">Uncharacterized membrane protein HdeD (DUF308 family)</fullName>
    </submittedName>
</protein>
<keyword evidence="1" id="KW-0812">Transmembrane</keyword>
<dbReference type="PANTHER" id="PTHR34989">
    <property type="entry name" value="PROTEIN HDED"/>
    <property type="match status" value="1"/>
</dbReference>
<feature type="transmembrane region" description="Helical" evidence="1">
    <location>
        <begin position="165"/>
        <end position="186"/>
    </location>
</feature>
<dbReference type="SUPFAM" id="SSF103473">
    <property type="entry name" value="MFS general substrate transporter"/>
    <property type="match status" value="1"/>
</dbReference>
<comment type="caution">
    <text evidence="2">The sequence shown here is derived from an EMBL/GenBank/DDBJ whole genome shotgun (WGS) entry which is preliminary data.</text>
</comment>
<dbReference type="InterPro" id="IPR036259">
    <property type="entry name" value="MFS_trans_sf"/>
</dbReference>
<sequence>MSSSDSTTPRPVSAEDLLPGLLRVHRGQLMAVAVIGLVLGVIGLLFPGATLLTIAVLFGIYLIASGMYRVTAAFVANNLDSPMRWTTGLLGLLIVIAGILCLANPFQTLIALALVIGIGWILEGVVDLVGGVRGTIHPRWFGWVSGIVSMAAGVAMFVLPAAGVFSLVAIGAVLMIAVSLTTLLTLPRKPKTAAPSAPATAE</sequence>
<accession>A0A2M9D1S0</accession>
<feature type="transmembrane region" description="Helical" evidence="1">
    <location>
        <begin position="109"/>
        <end position="128"/>
    </location>
</feature>
<keyword evidence="1" id="KW-0472">Membrane</keyword>
<dbReference type="Pfam" id="PF03729">
    <property type="entry name" value="DUF308"/>
    <property type="match status" value="1"/>
</dbReference>
<evidence type="ECO:0000313" key="2">
    <source>
        <dbReference type="EMBL" id="PJJ78146.1"/>
    </source>
</evidence>
<evidence type="ECO:0000313" key="3">
    <source>
        <dbReference type="Proteomes" id="UP000231742"/>
    </source>
</evidence>
<dbReference type="PANTHER" id="PTHR34989:SF1">
    <property type="entry name" value="PROTEIN HDED"/>
    <property type="match status" value="1"/>
</dbReference>
<evidence type="ECO:0000256" key="1">
    <source>
        <dbReference type="SAM" id="Phobius"/>
    </source>
</evidence>
<dbReference type="InterPro" id="IPR052712">
    <property type="entry name" value="Acid_resist_chaperone_HdeD"/>
</dbReference>
<dbReference type="EMBL" id="PGFH01000003">
    <property type="protein sequence ID" value="PJJ78146.1"/>
    <property type="molecule type" value="Genomic_DNA"/>
</dbReference>
<feature type="transmembrane region" description="Helical" evidence="1">
    <location>
        <begin position="31"/>
        <end position="64"/>
    </location>
</feature>
<proteinExistence type="predicted"/>
<dbReference type="RefSeq" id="WP_100390048.1">
    <property type="nucleotide sequence ID" value="NZ_BMZU01000001.1"/>
</dbReference>
<name>A0A2M9D1S0_9MICO</name>
<keyword evidence="1" id="KW-1133">Transmembrane helix</keyword>
<dbReference type="OrthoDB" id="3238356at2"/>
<gene>
    <name evidence="2" type="ORF">CLV85_2601</name>
</gene>
<feature type="transmembrane region" description="Helical" evidence="1">
    <location>
        <begin position="140"/>
        <end position="159"/>
    </location>
</feature>
<organism evidence="2 3">
    <name type="scientific">Salinibacterium amurskyense</name>
    <dbReference type="NCBI Taxonomy" id="205941"/>
    <lineage>
        <taxon>Bacteria</taxon>
        <taxon>Bacillati</taxon>
        <taxon>Actinomycetota</taxon>
        <taxon>Actinomycetes</taxon>
        <taxon>Micrococcales</taxon>
        <taxon>Microbacteriaceae</taxon>
        <taxon>Salinibacterium</taxon>
    </lineage>
</organism>
<dbReference type="AlphaFoldDB" id="A0A2M9D1S0"/>
<feature type="transmembrane region" description="Helical" evidence="1">
    <location>
        <begin position="85"/>
        <end position="103"/>
    </location>
</feature>